<feature type="compositionally biased region" description="Basic and acidic residues" evidence="2">
    <location>
        <begin position="125"/>
        <end position="155"/>
    </location>
</feature>
<evidence type="ECO:0000313" key="5">
    <source>
        <dbReference type="Proteomes" id="UP000265816"/>
    </source>
</evidence>
<dbReference type="EMBL" id="QWVT01000033">
    <property type="protein sequence ID" value="RID82686.1"/>
    <property type="molecule type" value="Genomic_DNA"/>
</dbReference>
<dbReference type="Proteomes" id="UP000265816">
    <property type="component" value="Unassembled WGS sequence"/>
</dbReference>
<dbReference type="OrthoDB" id="26424at2"/>
<gene>
    <name evidence="4" type="ORF">D1970_18310</name>
</gene>
<dbReference type="GO" id="GO:0008270">
    <property type="term" value="F:zinc ion binding"/>
    <property type="evidence" value="ECO:0007669"/>
    <property type="project" value="UniProtKB-KW"/>
</dbReference>
<comment type="caution">
    <text evidence="4">The sequence shown here is derived from an EMBL/GenBank/DDBJ whole genome shotgun (WGS) entry which is preliminary data.</text>
</comment>
<evidence type="ECO:0000256" key="1">
    <source>
        <dbReference type="PROSITE-ProRule" id="PRU00325"/>
    </source>
</evidence>
<keyword evidence="1" id="KW-0862">Zinc</keyword>
<dbReference type="PROSITE" id="PS50966">
    <property type="entry name" value="ZF_SWIM"/>
    <property type="match status" value="1"/>
</dbReference>
<organism evidence="4 5">
    <name type="scientific">Mesobacillus zeae</name>
    <dbReference type="NCBI Taxonomy" id="1917180"/>
    <lineage>
        <taxon>Bacteria</taxon>
        <taxon>Bacillati</taxon>
        <taxon>Bacillota</taxon>
        <taxon>Bacilli</taxon>
        <taxon>Bacillales</taxon>
        <taxon>Bacillaceae</taxon>
        <taxon>Mesobacillus</taxon>
    </lineage>
</organism>
<evidence type="ECO:0000313" key="4">
    <source>
        <dbReference type="EMBL" id="RID82686.1"/>
    </source>
</evidence>
<evidence type="ECO:0000256" key="2">
    <source>
        <dbReference type="SAM" id="MobiDB-lite"/>
    </source>
</evidence>
<protein>
    <recommendedName>
        <fullName evidence="3">SWIM-type domain-containing protein</fullName>
    </recommendedName>
</protein>
<proteinExistence type="predicted"/>
<evidence type="ECO:0000259" key="3">
    <source>
        <dbReference type="PROSITE" id="PS50966"/>
    </source>
</evidence>
<sequence length="628" mass="71335">MKLENFENYFNDVILARGREYYWQDRVMNIVESEPDLFITEVEGSEDYTVSVRMNEAGIITRSHCDCPYDFSEFCKHQAAVFFALRDFIDVKAAGETTEDLGYVLIPGSEADEEGAAAAFLNARREPGAAEDAEAGKKEEADRSKDAGKKEEAARNKNTGKKARAGLVKKKAAIKPDLPSILSNLGKEELISIILAFSKAHPDIEKSLLFKYAPVEDEVAVSKKMIREYINKAKRQGFIDWRNADYAVTGADITLDKAEDRIEDGEIESAIKLCLVVLPIATTMLNYTDDSNGSVGDVIRRSLHLIDTAASEAAGKLDAKKQARLFGMMVKEAKHARYDGWSDKRIDLLESCLYFAEDPALRSKLKDQLGKMLEQTSEGSWNDRYSISEIRLLQLNMIERFEGAEEAWRFIQDNIQHSKFRELAIKKLLEKGKPEEAVALCIEGEAVNEGWRGLVSQWEDFRYQAYEMMGDAASQRELATKKVCEGELTYFYKLKELYGRDEWNSKLHEILEVLEKQKFIQDIYLEILIHEDLNEKLLSYVKMEPRVIETVYPYLIDDYRNQVEELFCLHIEGEAEAAGGRPAYKKVCQIIRKFKKACGGDAAAGLVSDLTKAHARRPAFLDEMEKIK</sequence>
<dbReference type="Pfam" id="PF21810">
    <property type="entry name" value="DUF6880"/>
    <property type="match status" value="1"/>
</dbReference>
<feature type="domain" description="SWIM-type" evidence="3">
    <location>
        <begin position="48"/>
        <end position="86"/>
    </location>
</feature>
<keyword evidence="5" id="KW-1185">Reference proteome</keyword>
<dbReference type="RefSeq" id="WP_119114302.1">
    <property type="nucleotide sequence ID" value="NZ_CBCSEO010000013.1"/>
</dbReference>
<dbReference type="AlphaFoldDB" id="A0A398B4J8"/>
<dbReference type="InterPro" id="IPR007527">
    <property type="entry name" value="Znf_SWIM"/>
</dbReference>
<dbReference type="InterPro" id="IPR049245">
    <property type="entry name" value="DUF6880"/>
</dbReference>
<name>A0A398B4J8_9BACI</name>
<dbReference type="Pfam" id="PF04434">
    <property type="entry name" value="SWIM"/>
    <property type="match status" value="1"/>
</dbReference>
<keyword evidence="1" id="KW-0479">Metal-binding</keyword>
<feature type="region of interest" description="Disordered" evidence="2">
    <location>
        <begin position="125"/>
        <end position="161"/>
    </location>
</feature>
<reference evidence="4 5" key="1">
    <citation type="submission" date="2018-08" db="EMBL/GenBank/DDBJ databases">
        <title>Bacillus jemisoniae sp. nov., Bacillus chryseoplanitiae sp. nov., Bacillus resnikiae sp. nov., and Bacillus frankliniae sp. nov., isolated from Viking spacecraft and associated surfaces.</title>
        <authorList>
            <person name="Seuylemezian A."/>
            <person name="Vaishampayan P."/>
        </authorList>
    </citation>
    <scope>NUCLEOTIDE SEQUENCE [LARGE SCALE GENOMIC DNA]</scope>
    <source>
        <strain evidence="4 5">JJ-247</strain>
    </source>
</reference>
<keyword evidence="1" id="KW-0863">Zinc-finger</keyword>
<accession>A0A398B4J8</accession>